<dbReference type="SMART" id="SM00980">
    <property type="entry name" value="THAP"/>
    <property type="match status" value="1"/>
</dbReference>
<accession>A0A9P0LGE7</accession>
<name>A0A9P0LGE7_ACAOB</name>
<dbReference type="Gene3D" id="6.20.210.20">
    <property type="entry name" value="THAP domain"/>
    <property type="match status" value="1"/>
</dbReference>
<protein>
    <recommendedName>
        <fullName evidence="13">THAP-type domain-containing protein</fullName>
    </recommendedName>
</protein>
<dbReference type="PANTHER" id="PTHR46600">
    <property type="entry name" value="THAP DOMAIN-CONTAINING"/>
    <property type="match status" value="1"/>
</dbReference>
<dbReference type="OrthoDB" id="7312725at2759"/>
<evidence type="ECO:0000256" key="7">
    <source>
        <dbReference type="ARBA" id="ARBA00023054"/>
    </source>
</evidence>
<keyword evidence="5" id="KW-0862">Zinc</keyword>
<dbReference type="InterPro" id="IPR038441">
    <property type="entry name" value="THAP_Znf_sf"/>
</dbReference>
<dbReference type="InterPro" id="IPR006612">
    <property type="entry name" value="THAP_Znf"/>
</dbReference>
<feature type="domain" description="THAP-type" evidence="13">
    <location>
        <begin position="14"/>
        <end position="97"/>
    </location>
</feature>
<dbReference type="Pfam" id="PF05485">
    <property type="entry name" value="THAP"/>
    <property type="match status" value="1"/>
</dbReference>
<dbReference type="InterPro" id="IPR026516">
    <property type="entry name" value="THAP1/10"/>
</dbReference>
<dbReference type="SUPFAM" id="SSF57716">
    <property type="entry name" value="Glucocorticoid receptor-like (DNA-binding domain)"/>
    <property type="match status" value="1"/>
</dbReference>
<evidence type="ECO:0000256" key="6">
    <source>
        <dbReference type="ARBA" id="ARBA00023015"/>
    </source>
</evidence>
<comment type="caution">
    <text evidence="14">The sequence shown here is derived from an EMBL/GenBank/DDBJ whole genome shotgun (WGS) entry which is preliminary data.</text>
</comment>
<evidence type="ECO:0000256" key="8">
    <source>
        <dbReference type="ARBA" id="ARBA00023125"/>
    </source>
</evidence>
<evidence type="ECO:0000256" key="1">
    <source>
        <dbReference type="ARBA" id="ARBA00004642"/>
    </source>
</evidence>
<gene>
    <name evidence="14" type="ORF">ACAOBT_LOCUS20509</name>
</gene>
<keyword evidence="9" id="KW-0804">Transcription</keyword>
<keyword evidence="11" id="KW-0131">Cell cycle</keyword>
<evidence type="ECO:0000256" key="12">
    <source>
        <dbReference type="PROSITE-ProRule" id="PRU00309"/>
    </source>
</evidence>
<dbReference type="GO" id="GO:0005654">
    <property type="term" value="C:nucleoplasm"/>
    <property type="evidence" value="ECO:0007669"/>
    <property type="project" value="UniProtKB-SubCell"/>
</dbReference>
<sequence length="192" mass="21790">MRNEKDSASQGKTLAKHRGPLCAVNCCNRRRKDVKIKFHRIPTDPNMRKLWLHAIRRENFTPSTTTVICEKHFTPEDYEVSVHGNKVLKKVAVSSVFDFPAHLKKEPSHRRVLKRKPEESNSKATEQTLAIGEVVEEPENGDHADDGNILAAGPSNVTQKLGFLESSEPSTFKHMQFKGQKITSILWGFQNF</sequence>
<dbReference type="AlphaFoldDB" id="A0A9P0LGE7"/>
<dbReference type="Proteomes" id="UP001152888">
    <property type="component" value="Unassembled WGS sequence"/>
</dbReference>
<dbReference type="PROSITE" id="PS50950">
    <property type="entry name" value="ZF_THAP"/>
    <property type="match status" value="1"/>
</dbReference>
<dbReference type="PANTHER" id="PTHR46600:SF1">
    <property type="entry name" value="THAP DOMAIN-CONTAINING PROTEIN 1"/>
    <property type="match status" value="1"/>
</dbReference>
<proteinExistence type="inferred from homology"/>
<keyword evidence="6" id="KW-0805">Transcription regulation</keyword>
<evidence type="ECO:0000256" key="3">
    <source>
        <dbReference type="ARBA" id="ARBA00022723"/>
    </source>
</evidence>
<dbReference type="SMART" id="SM00692">
    <property type="entry name" value="DM3"/>
    <property type="match status" value="1"/>
</dbReference>
<evidence type="ECO:0000313" key="15">
    <source>
        <dbReference type="Proteomes" id="UP001152888"/>
    </source>
</evidence>
<evidence type="ECO:0000256" key="5">
    <source>
        <dbReference type="ARBA" id="ARBA00022833"/>
    </source>
</evidence>
<evidence type="ECO:0000259" key="13">
    <source>
        <dbReference type="PROSITE" id="PS50950"/>
    </source>
</evidence>
<organism evidence="14 15">
    <name type="scientific">Acanthoscelides obtectus</name>
    <name type="common">Bean weevil</name>
    <name type="synonym">Bruchus obtectus</name>
    <dbReference type="NCBI Taxonomy" id="200917"/>
    <lineage>
        <taxon>Eukaryota</taxon>
        <taxon>Metazoa</taxon>
        <taxon>Ecdysozoa</taxon>
        <taxon>Arthropoda</taxon>
        <taxon>Hexapoda</taxon>
        <taxon>Insecta</taxon>
        <taxon>Pterygota</taxon>
        <taxon>Neoptera</taxon>
        <taxon>Endopterygota</taxon>
        <taxon>Coleoptera</taxon>
        <taxon>Polyphaga</taxon>
        <taxon>Cucujiformia</taxon>
        <taxon>Chrysomeloidea</taxon>
        <taxon>Chrysomelidae</taxon>
        <taxon>Bruchinae</taxon>
        <taxon>Bruchini</taxon>
        <taxon>Acanthoscelides</taxon>
    </lineage>
</organism>
<reference evidence="14" key="1">
    <citation type="submission" date="2022-03" db="EMBL/GenBank/DDBJ databases">
        <authorList>
            <person name="Sayadi A."/>
        </authorList>
    </citation>
    <scope>NUCLEOTIDE SEQUENCE</scope>
</reference>
<keyword evidence="3" id="KW-0479">Metal-binding</keyword>
<keyword evidence="4 12" id="KW-0863">Zinc-finger</keyword>
<keyword evidence="7" id="KW-0175">Coiled coil</keyword>
<evidence type="ECO:0000256" key="11">
    <source>
        <dbReference type="ARBA" id="ARBA00023306"/>
    </source>
</evidence>
<evidence type="ECO:0000256" key="9">
    <source>
        <dbReference type="ARBA" id="ARBA00023163"/>
    </source>
</evidence>
<keyword evidence="8 12" id="KW-0238">DNA-binding</keyword>
<keyword evidence="15" id="KW-1185">Reference proteome</keyword>
<keyword evidence="10" id="KW-0539">Nucleus</keyword>
<comment type="similarity">
    <text evidence="2">Belongs to the THAP1 family.</text>
</comment>
<evidence type="ECO:0000256" key="2">
    <source>
        <dbReference type="ARBA" id="ARBA00006177"/>
    </source>
</evidence>
<evidence type="ECO:0000256" key="10">
    <source>
        <dbReference type="ARBA" id="ARBA00023242"/>
    </source>
</evidence>
<dbReference type="EMBL" id="CAKOFQ010007125">
    <property type="protein sequence ID" value="CAH1991847.1"/>
    <property type="molecule type" value="Genomic_DNA"/>
</dbReference>
<dbReference type="GO" id="GO:0043565">
    <property type="term" value="F:sequence-specific DNA binding"/>
    <property type="evidence" value="ECO:0007669"/>
    <property type="project" value="InterPro"/>
</dbReference>
<comment type="subcellular location">
    <subcellularLocation>
        <location evidence="1">Nucleus</location>
        <location evidence="1">Nucleoplasm</location>
    </subcellularLocation>
</comment>
<evidence type="ECO:0000256" key="4">
    <source>
        <dbReference type="ARBA" id="ARBA00022771"/>
    </source>
</evidence>
<evidence type="ECO:0000313" key="14">
    <source>
        <dbReference type="EMBL" id="CAH1991847.1"/>
    </source>
</evidence>
<dbReference type="GO" id="GO:0008270">
    <property type="term" value="F:zinc ion binding"/>
    <property type="evidence" value="ECO:0007669"/>
    <property type="project" value="UniProtKB-KW"/>
</dbReference>